<dbReference type="VEuPathDB" id="CryptoDB:Vbra_14049"/>
<name>A0A0G4EZX9_VITBC</name>
<reference evidence="2 3" key="1">
    <citation type="submission" date="2014-11" db="EMBL/GenBank/DDBJ databases">
        <authorList>
            <person name="Zhu J."/>
            <person name="Qi W."/>
            <person name="Song R."/>
        </authorList>
    </citation>
    <scope>NUCLEOTIDE SEQUENCE [LARGE SCALE GENOMIC DNA]</scope>
</reference>
<organism evidence="2 3">
    <name type="scientific">Vitrella brassicaformis (strain CCMP3155)</name>
    <dbReference type="NCBI Taxonomy" id="1169540"/>
    <lineage>
        <taxon>Eukaryota</taxon>
        <taxon>Sar</taxon>
        <taxon>Alveolata</taxon>
        <taxon>Colpodellida</taxon>
        <taxon>Vitrellaceae</taxon>
        <taxon>Vitrella</taxon>
    </lineage>
</organism>
<dbReference type="OrthoDB" id="10024807at2759"/>
<dbReference type="EMBL" id="CDMY01000354">
    <property type="protein sequence ID" value="CEM04611.1"/>
    <property type="molecule type" value="Genomic_DNA"/>
</dbReference>
<evidence type="ECO:0008006" key="4">
    <source>
        <dbReference type="Google" id="ProtNLM"/>
    </source>
</evidence>
<evidence type="ECO:0000256" key="1">
    <source>
        <dbReference type="SAM" id="MobiDB-lite"/>
    </source>
</evidence>
<accession>A0A0G4EZX9</accession>
<dbReference type="AlphaFoldDB" id="A0A0G4EZX9"/>
<feature type="compositionally biased region" description="Basic and acidic residues" evidence="1">
    <location>
        <begin position="120"/>
        <end position="130"/>
    </location>
</feature>
<dbReference type="Proteomes" id="UP000041254">
    <property type="component" value="Unassembled WGS sequence"/>
</dbReference>
<protein>
    <recommendedName>
        <fullName evidence="4">PARP-type domain-containing protein</fullName>
    </recommendedName>
</protein>
<keyword evidence="3" id="KW-1185">Reference proteome</keyword>
<dbReference type="InParanoid" id="A0A0G4EZX9"/>
<evidence type="ECO:0000313" key="2">
    <source>
        <dbReference type="EMBL" id="CEM04611.1"/>
    </source>
</evidence>
<gene>
    <name evidence="2" type="ORF">Vbra_14049</name>
</gene>
<feature type="compositionally biased region" description="Basic and acidic residues" evidence="1">
    <location>
        <begin position="152"/>
        <end position="171"/>
    </location>
</feature>
<sequence length="171" mass="18647">MEGDYWTVSTGVAVRNGHMCRECRGYIMKGETMIVRDGRKIRLFYHPECFSGDADPRTQTTSSYCNPKYNTAISSHAPATKGYGKWSTSYGYSPSFSVSPPSSLLLPTAKPSKSLTTSFSRRESLRRDSGAPRPKTPKGEHGNGNGLAASMREGKTARSKTHGDLGKRGST</sequence>
<proteinExistence type="predicted"/>
<feature type="region of interest" description="Disordered" evidence="1">
    <location>
        <begin position="107"/>
        <end position="171"/>
    </location>
</feature>
<evidence type="ECO:0000313" key="3">
    <source>
        <dbReference type="Proteomes" id="UP000041254"/>
    </source>
</evidence>